<evidence type="ECO:0000313" key="11">
    <source>
        <dbReference type="Proteomes" id="UP000438476"/>
    </source>
</evidence>
<organism evidence="10 11">
    <name type="scientific">Altericroceibacterium endophyticum</name>
    <dbReference type="NCBI Taxonomy" id="1808508"/>
    <lineage>
        <taxon>Bacteria</taxon>
        <taxon>Pseudomonadati</taxon>
        <taxon>Pseudomonadota</taxon>
        <taxon>Alphaproteobacteria</taxon>
        <taxon>Sphingomonadales</taxon>
        <taxon>Erythrobacteraceae</taxon>
        <taxon>Altericroceibacterium</taxon>
    </lineage>
</organism>
<dbReference type="Proteomes" id="UP000438476">
    <property type="component" value="Unassembled WGS sequence"/>
</dbReference>
<gene>
    <name evidence="10" type="ORF">GRI91_11650</name>
</gene>
<proteinExistence type="inferred from homology"/>
<evidence type="ECO:0000256" key="4">
    <source>
        <dbReference type="ARBA" id="ARBA00022729"/>
    </source>
</evidence>
<keyword evidence="11" id="KW-1185">Reference proteome</keyword>
<evidence type="ECO:0000313" key="10">
    <source>
        <dbReference type="EMBL" id="MXO66414.1"/>
    </source>
</evidence>
<dbReference type="AlphaFoldDB" id="A0A6I4T5B2"/>
<evidence type="ECO:0000256" key="1">
    <source>
        <dbReference type="ARBA" id="ARBA00006249"/>
    </source>
</evidence>
<feature type="compositionally biased region" description="Polar residues" evidence="8">
    <location>
        <begin position="165"/>
        <end position="175"/>
    </location>
</feature>
<dbReference type="Pfam" id="PF07519">
    <property type="entry name" value="Tannase"/>
    <property type="match status" value="1"/>
</dbReference>
<comment type="caution">
    <text evidence="10">The sequence shown here is derived from an EMBL/GenBank/DDBJ whole genome shotgun (WGS) entry which is preliminary data.</text>
</comment>
<evidence type="ECO:0000256" key="3">
    <source>
        <dbReference type="ARBA" id="ARBA00022723"/>
    </source>
</evidence>
<keyword evidence="5 10" id="KW-0378">Hydrolase</keyword>
<evidence type="ECO:0000256" key="5">
    <source>
        <dbReference type="ARBA" id="ARBA00022801"/>
    </source>
</evidence>
<evidence type="ECO:0000256" key="2">
    <source>
        <dbReference type="ARBA" id="ARBA00022487"/>
    </source>
</evidence>
<name>A0A6I4T5B2_9SPHN</name>
<keyword evidence="2" id="KW-0719">Serine esterase</keyword>
<dbReference type="EMBL" id="WTYT01000005">
    <property type="protein sequence ID" value="MXO66414.1"/>
    <property type="molecule type" value="Genomic_DNA"/>
</dbReference>
<dbReference type="SUPFAM" id="SSF53474">
    <property type="entry name" value="alpha/beta-Hydrolases"/>
    <property type="match status" value="1"/>
</dbReference>
<keyword evidence="3" id="KW-0479">Metal-binding</keyword>
<feature type="region of interest" description="Disordered" evidence="8">
    <location>
        <begin position="165"/>
        <end position="186"/>
    </location>
</feature>
<comment type="similarity">
    <text evidence="1">Belongs to the tannase family.</text>
</comment>
<protein>
    <submittedName>
        <fullName evidence="10">Tannase/feruloyl esterase family alpha/beta hydrolase</fullName>
    </submittedName>
</protein>
<sequence>MADLHKIASAMLLAGTAALAGCAASPSDTLASAEPDLRSAPERQCDALAKYMAGRWPEAGTRLTSSVFHEAGPMPSPSGPPGMQRPPVDLPAHCEITGIMHERTGVDGQNYAIRFHMRLPAQWSGRLLFTGGGGTNGNLGDAFGFTGGSVAPALAQGFAVLSQDSGHSNEINSQPDRGGDTAFGFDPQARRDYGGASLKPVTLAAKALIRRYYGADPHYSYFFGCSKGGQEGMALAQQYPELYDGIVAAAPGFSLPRAAVAEAWNTQAYAGILEAENKPVTLANLASTFTTGEMGLVRGAILDACDADDGAKDGMVNDYAQCTSAKVVPSLKQNLCKTGGAEPCLTELQIDALEKVHQGPQSSAGEQLYPGAPWDAGWGDMGWRIWHIGTPDGNVPAINVAMGAPSLAIIFSTPPHLPGTSLPDYLAYQQAFDFDRDTAKIYATNSTFTQSAWDVINARSSDLSTFQARGGKLIVPHGLSDPVFSINDTLQWWNEVNHNTGGKASSFARVFPVPGMAHCQGGPATDQYDALSALVDWVETDNAPQKLVAKAGPATPWPGRSRPICAYPLTARPAPGKTSGESADDFVCVR</sequence>
<reference evidence="10 11" key="1">
    <citation type="submission" date="2019-12" db="EMBL/GenBank/DDBJ databases">
        <title>Genomic-based taxomic classification of the family Erythrobacteraceae.</title>
        <authorList>
            <person name="Xu L."/>
        </authorList>
    </citation>
    <scope>NUCLEOTIDE SEQUENCE [LARGE SCALE GENOMIC DNA]</scope>
    <source>
        <strain evidence="10 11">LMG 29518</strain>
    </source>
</reference>
<dbReference type="OrthoDB" id="7197884at2"/>
<feature type="region of interest" description="Disordered" evidence="8">
    <location>
        <begin position="571"/>
        <end position="590"/>
    </location>
</feature>
<dbReference type="InterPro" id="IPR029058">
    <property type="entry name" value="AB_hydrolase_fold"/>
</dbReference>
<dbReference type="PANTHER" id="PTHR33938">
    <property type="entry name" value="FERULOYL ESTERASE B-RELATED"/>
    <property type="match status" value="1"/>
</dbReference>
<dbReference type="GO" id="GO:0046872">
    <property type="term" value="F:metal ion binding"/>
    <property type="evidence" value="ECO:0007669"/>
    <property type="project" value="UniProtKB-KW"/>
</dbReference>
<evidence type="ECO:0000256" key="8">
    <source>
        <dbReference type="SAM" id="MobiDB-lite"/>
    </source>
</evidence>
<feature type="signal peptide" evidence="9">
    <location>
        <begin position="1"/>
        <end position="23"/>
    </location>
</feature>
<evidence type="ECO:0000256" key="7">
    <source>
        <dbReference type="ARBA" id="ARBA00023157"/>
    </source>
</evidence>
<accession>A0A6I4T5B2</accession>
<dbReference type="Gene3D" id="3.40.50.1820">
    <property type="entry name" value="alpha/beta hydrolase"/>
    <property type="match status" value="1"/>
</dbReference>
<evidence type="ECO:0000256" key="6">
    <source>
        <dbReference type="ARBA" id="ARBA00022837"/>
    </source>
</evidence>
<keyword evidence="7" id="KW-1015">Disulfide bond</keyword>
<keyword evidence="4 9" id="KW-0732">Signal</keyword>
<feature type="chain" id="PRO_5026131760" evidence="9">
    <location>
        <begin position="24"/>
        <end position="590"/>
    </location>
</feature>
<keyword evidence="6" id="KW-0106">Calcium</keyword>
<dbReference type="GO" id="GO:0052689">
    <property type="term" value="F:carboxylic ester hydrolase activity"/>
    <property type="evidence" value="ECO:0007669"/>
    <property type="project" value="UniProtKB-KW"/>
</dbReference>
<dbReference type="InterPro" id="IPR011118">
    <property type="entry name" value="Tannase/feruloyl_esterase"/>
</dbReference>
<evidence type="ECO:0000256" key="9">
    <source>
        <dbReference type="SAM" id="SignalP"/>
    </source>
</evidence>
<dbReference type="PROSITE" id="PS51257">
    <property type="entry name" value="PROKAR_LIPOPROTEIN"/>
    <property type="match status" value="1"/>
</dbReference>
<dbReference type="PANTHER" id="PTHR33938:SF15">
    <property type="entry name" value="FERULOYL ESTERASE B-RELATED"/>
    <property type="match status" value="1"/>
</dbReference>
<dbReference type="RefSeq" id="WP_160736863.1">
    <property type="nucleotide sequence ID" value="NZ_WTYT01000005.1"/>
</dbReference>